<proteinExistence type="predicted"/>
<name>A0A383RGT1_PAEAL</name>
<dbReference type="EMBL" id="LS992241">
    <property type="protein sequence ID" value="SYX87704.1"/>
    <property type="molecule type" value="Genomic_DNA"/>
</dbReference>
<dbReference type="EMBL" id="LS992241">
    <property type="protein sequence ID" value="SYX85881.1"/>
    <property type="molecule type" value="Genomic_DNA"/>
</dbReference>
<dbReference type="RefSeq" id="WP_172619569.1">
    <property type="nucleotide sequence ID" value="NZ_LS992241.1"/>
</dbReference>
<evidence type="ECO:0000313" key="1">
    <source>
        <dbReference type="EMBL" id="SYX85881.1"/>
    </source>
</evidence>
<evidence type="ECO:0000313" key="2">
    <source>
        <dbReference type="EMBL" id="SYX87704.1"/>
    </source>
</evidence>
<sequence length="48" mass="5489">MYFVMENEHDVIISDQEHVQQNESVGFKVVGSRKTLPAAQRLAEERTA</sequence>
<reference evidence="3" key="1">
    <citation type="submission" date="2018-08" db="EMBL/GenBank/DDBJ databases">
        <authorList>
            <person name="Chevrot R."/>
        </authorList>
    </citation>
    <scope>NUCLEOTIDE SEQUENCE [LARGE SCALE GENOMIC DNA]</scope>
</reference>
<gene>
    <name evidence="1" type="ORF">PBLR_14303</name>
    <name evidence="2" type="ORF">PBLR_20048</name>
</gene>
<reference evidence="1" key="2">
    <citation type="submission" date="2018-08" db="EMBL/GenBank/DDBJ databases">
        <authorList>
            <person name="Ferrada E.E."/>
            <person name="Latorre B.A."/>
        </authorList>
    </citation>
    <scope>NUCLEOTIDE SEQUENCE</scope>
    <source>
        <strain evidence="1">Paenibacillus B-LR1</strain>
    </source>
</reference>
<protein>
    <submittedName>
        <fullName evidence="1">Uncharacterized protein</fullName>
    </submittedName>
</protein>
<evidence type="ECO:0000313" key="3">
    <source>
        <dbReference type="Proteomes" id="UP000304148"/>
    </source>
</evidence>
<dbReference type="Proteomes" id="UP000304148">
    <property type="component" value="Chromosome"/>
</dbReference>
<organism evidence="1 3">
    <name type="scientific">Paenibacillus alvei</name>
    <name type="common">Bacillus alvei</name>
    <dbReference type="NCBI Taxonomy" id="44250"/>
    <lineage>
        <taxon>Bacteria</taxon>
        <taxon>Bacillati</taxon>
        <taxon>Bacillota</taxon>
        <taxon>Bacilli</taxon>
        <taxon>Bacillales</taxon>
        <taxon>Paenibacillaceae</taxon>
        <taxon>Paenibacillus</taxon>
    </lineage>
</organism>
<accession>A0A383RGT1</accession>
<dbReference type="AlphaFoldDB" id="A0A383RGT1"/>